<dbReference type="PROSITE" id="PS00041">
    <property type="entry name" value="HTH_ARAC_FAMILY_1"/>
    <property type="match status" value="1"/>
</dbReference>
<protein>
    <recommendedName>
        <fullName evidence="4">HTH araC/xylS-type domain-containing protein</fullName>
    </recommendedName>
</protein>
<dbReference type="PANTHER" id="PTHR43280">
    <property type="entry name" value="ARAC-FAMILY TRANSCRIPTIONAL REGULATOR"/>
    <property type="match status" value="1"/>
</dbReference>
<dbReference type="Gene3D" id="2.60.120.280">
    <property type="entry name" value="Regulatory protein AraC"/>
    <property type="match status" value="1"/>
</dbReference>
<keyword evidence="3" id="KW-0804">Transcription</keyword>
<gene>
    <name evidence="5" type="ORF">BK138_02360</name>
</gene>
<organism evidence="5 6">
    <name type="scientific">Paenibacillus rhizosphaerae</name>
    <dbReference type="NCBI Taxonomy" id="297318"/>
    <lineage>
        <taxon>Bacteria</taxon>
        <taxon>Bacillati</taxon>
        <taxon>Bacillota</taxon>
        <taxon>Bacilli</taxon>
        <taxon>Bacillales</taxon>
        <taxon>Paenibacillaceae</taxon>
        <taxon>Paenibacillus</taxon>
    </lineage>
</organism>
<evidence type="ECO:0000256" key="1">
    <source>
        <dbReference type="ARBA" id="ARBA00023015"/>
    </source>
</evidence>
<dbReference type="Gene3D" id="1.10.10.60">
    <property type="entry name" value="Homeodomain-like"/>
    <property type="match status" value="2"/>
</dbReference>
<dbReference type="PANTHER" id="PTHR43280:SF2">
    <property type="entry name" value="HTH-TYPE TRANSCRIPTIONAL REGULATOR EXSA"/>
    <property type="match status" value="1"/>
</dbReference>
<dbReference type="STRING" id="297318.BK138_02360"/>
<dbReference type="PROSITE" id="PS01124">
    <property type="entry name" value="HTH_ARAC_FAMILY_2"/>
    <property type="match status" value="1"/>
</dbReference>
<dbReference type="InterPro" id="IPR037923">
    <property type="entry name" value="HTH-like"/>
</dbReference>
<dbReference type="Pfam" id="PF02311">
    <property type="entry name" value="AraC_binding"/>
    <property type="match status" value="1"/>
</dbReference>
<feature type="domain" description="HTH araC/xylS-type" evidence="4">
    <location>
        <begin position="178"/>
        <end position="276"/>
    </location>
</feature>
<keyword evidence="2" id="KW-0238">DNA-binding</keyword>
<evidence type="ECO:0000259" key="4">
    <source>
        <dbReference type="PROSITE" id="PS01124"/>
    </source>
</evidence>
<name>A0A1R1F084_9BACL</name>
<dbReference type="GO" id="GO:0003700">
    <property type="term" value="F:DNA-binding transcription factor activity"/>
    <property type="evidence" value="ECO:0007669"/>
    <property type="project" value="InterPro"/>
</dbReference>
<keyword evidence="1" id="KW-0805">Transcription regulation</keyword>
<dbReference type="InterPro" id="IPR018060">
    <property type="entry name" value="HTH_AraC"/>
</dbReference>
<dbReference type="InterPro" id="IPR009057">
    <property type="entry name" value="Homeodomain-like_sf"/>
</dbReference>
<keyword evidence="6" id="KW-1185">Reference proteome</keyword>
<evidence type="ECO:0000313" key="5">
    <source>
        <dbReference type="EMBL" id="OMF57470.1"/>
    </source>
</evidence>
<dbReference type="GO" id="GO:0043565">
    <property type="term" value="F:sequence-specific DNA binding"/>
    <property type="evidence" value="ECO:0007669"/>
    <property type="project" value="InterPro"/>
</dbReference>
<dbReference type="Pfam" id="PF12833">
    <property type="entry name" value="HTH_18"/>
    <property type="match status" value="1"/>
</dbReference>
<dbReference type="SMART" id="SM00342">
    <property type="entry name" value="HTH_ARAC"/>
    <property type="match status" value="1"/>
</dbReference>
<dbReference type="RefSeq" id="WP_076165311.1">
    <property type="nucleotide sequence ID" value="NZ_MRTP01000001.1"/>
</dbReference>
<dbReference type="InterPro" id="IPR018062">
    <property type="entry name" value="HTH_AraC-typ_CS"/>
</dbReference>
<dbReference type="InterPro" id="IPR003313">
    <property type="entry name" value="AraC-bd"/>
</dbReference>
<dbReference type="SUPFAM" id="SSF51215">
    <property type="entry name" value="Regulatory protein AraC"/>
    <property type="match status" value="1"/>
</dbReference>
<reference evidence="5 6" key="1">
    <citation type="submission" date="2016-11" db="EMBL/GenBank/DDBJ databases">
        <title>Paenibacillus species isolates.</title>
        <authorList>
            <person name="Beno S.M."/>
        </authorList>
    </citation>
    <scope>NUCLEOTIDE SEQUENCE [LARGE SCALE GENOMIC DNA]</scope>
    <source>
        <strain evidence="5 6">FSL R5-0378</strain>
    </source>
</reference>
<evidence type="ECO:0000256" key="2">
    <source>
        <dbReference type="ARBA" id="ARBA00023125"/>
    </source>
</evidence>
<dbReference type="SUPFAM" id="SSF46689">
    <property type="entry name" value="Homeodomain-like"/>
    <property type="match status" value="2"/>
</dbReference>
<evidence type="ECO:0000256" key="3">
    <source>
        <dbReference type="ARBA" id="ARBA00023163"/>
    </source>
</evidence>
<dbReference type="EMBL" id="MRTP01000001">
    <property type="protein sequence ID" value="OMF57470.1"/>
    <property type="molecule type" value="Genomic_DNA"/>
</dbReference>
<proteinExistence type="predicted"/>
<evidence type="ECO:0000313" key="6">
    <source>
        <dbReference type="Proteomes" id="UP000187172"/>
    </source>
</evidence>
<dbReference type="AlphaFoldDB" id="A0A1R1F084"/>
<sequence length="279" mass="31644">MDIGFMDCIANFHTNPSDKDNKEGIFQSHSHLSAEITLLVRGEGFYAAGEQNVEVLPGDLLLIPAGLKHSYVCIKAWEGYSLHIYDQNLPPYCQYLMSHAFSQRPGPILKASLTPGAAERALAAMHQIEEECRREEKTEYSYDLLRNALETLLLAYHTGTCDQAAEAPSEHPEEQMIQDALKEIHQNYHTSLKVSDLAANHYLSESIFRKKFTDRIGMSPKQYIISLRIDEAKRLLHTSRKPVEFIASEVGFSSSSRFHDLFVKHVGMTPMEWRRSGES</sequence>
<accession>A0A1R1F084</accession>
<dbReference type="Proteomes" id="UP000187172">
    <property type="component" value="Unassembled WGS sequence"/>
</dbReference>
<comment type="caution">
    <text evidence="5">The sequence shown here is derived from an EMBL/GenBank/DDBJ whole genome shotgun (WGS) entry which is preliminary data.</text>
</comment>